<evidence type="ECO:0000313" key="2">
    <source>
        <dbReference type="EMBL" id="MBA2869058.1"/>
    </source>
</evidence>
<accession>A0A7J9PUG4</accession>
<evidence type="ECO:0000313" key="3">
    <source>
        <dbReference type="Proteomes" id="UP000571751"/>
    </source>
</evidence>
<comment type="caution">
    <text evidence="2">The sequence shown here is derived from an EMBL/GenBank/DDBJ whole genome shotgun (WGS) entry which is preliminary data.</text>
</comment>
<gene>
    <name evidence="2" type="ORF">HNP95_001237</name>
</gene>
<dbReference type="InterPro" id="IPR026595">
    <property type="entry name" value="CHP04279"/>
</dbReference>
<organism evidence="2 3">
    <name type="scientific">Methanococcus maripaludis</name>
    <name type="common">Methanococcus deltae</name>
    <dbReference type="NCBI Taxonomy" id="39152"/>
    <lineage>
        <taxon>Archaea</taxon>
        <taxon>Methanobacteriati</taxon>
        <taxon>Methanobacteriota</taxon>
        <taxon>Methanomada group</taxon>
        <taxon>Methanococci</taxon>
        <taxon>Methanococcales</taxon>
        <taxon>Methanococcaceae</taxon>
        <taxon>Methanococcus</taxon>
    </lineage>
</organism>
<dbReference type="RefSeq" id="WP_181508133.1">
    <property type="nucleotide sequence ID" value="NZ_JACDUP010000002.1"/>
</dbReference>
<dbReference type="Proteomes" id="UP000571751">
    <property type="component" value="Unassembled WGS sequence"/>
</dbReference>
<protein>
    <submittedName>
        <fullName evidence="2">Methanogen extracellular protein (TIGR04279 family)</fullName>
    </submittedName>
</protein>
<dbReference type="NCBIfam" id="TIGR04279">
    <property type="entry name" value="TIGR04279 domain"/>
    <property type="match status" value="1"/>
</dbReference>
<dbReference type="EMBL" id="JACDUP010000002">
    <property type="protein sequence ID" value="MBA2869058.1"/>
    <property type="molecule type" value="Genomic_DNA"/>
</dbReference>
<name>A0A7J9PUG4_METMI</name>
<dbReference type="Gene3D" id="3.40.50.12090">
    <property type="match status" value="1"/>
</dbReference>
<feature type="region of interest" description="Disordered" evidence="1">
    <location>
        <begin position="286"/>
        <end position="310"/>
    </location>
</feature>
<evidence type="ECO:0000256" key="1">
    <source>
        <dbReference type="SAM" id="MobiDB-lite"/>
    </source>
</evidence>
<reference evidence="2 3" key="1">
    <citation type="submission" date="2020-07" db="EMBL/GenBank/DDBJ databases">
        <title>Genomic Encyclopedia of Type Strains, Phase IV (KMG-V): Genome sequencing to study the core and pangenomes of soil and plant-associated prokaryotes.</title>
        <authorList>
            <person name="Whitman W."/>
        </authorList>
    </citation>
    <scope>NUCLEOTIDE SEQUENCE [LARGE SCALE GENOMIC DNA]</scope>
    <source>
        <strain evidence="2 3">C14</strain>
    </source>
</reference>
<sequence>MKIINFFIPILLLLSAVPMGFASSENVVVIASTPADAILAAQYAKEMGYKFVYTPSDSLSEAAENAIAGAGHAIMIGGPDAISETVKSQLEAKVSNVERVYGVDRVDTSLALLERMYAEKPEALNNIVFAEGFNGDVTPAALNFGAPIAYFSPDNYEKVSAFISSHPVKNAVIMGSSVPDTLRTAVSNAADTTNLALGSAETVIKTALSVASNLNPSILGSVAALVYSESVNDPVIDAILSYASGDVGSVVPLPSDDESTVNGIVSSVTSITSTISISSDSTAISESISEATPAGTTTTTTTTSSSSGGSSSTTYYTQYYTVVSINNVEKVKFADMSASETDGNNVKITGEDSIVLPDLTIKTEMAQKLYAGSSGTVKISYQGTGSGLNMVYPVESYALTYGSDLDVTFYGSRALANKQVTAHVITDRQEFRDSMNDLLDGNADTFISMLNNADTVTSTTNYYGDATFTATPSSYGENIVLVTLGDGTIGTTATVLGVSGFEYLKYDLNLTQMWFNPLDNTTEISMDLNETPANNVRYGLIGITKSGYSFTFDIMGTSTADKNFDLSLVGNGGTSKVIDDSALVSLTASSIQNILEAAFTENTAGITYSYVTKDVNFPATVSINAQGQDCYFVGVVYDLNDKKIVAMEQISGNLS</sequence>
<dbReference type="AlphaFoldDB" id="A0A7J9PUG4"/>
<proteinExistence type="predicted"/>